<evidence type="ECO:0000256" key="7">
    <source>
        <dbReference type="ARBA" id="ARBA00022842"/>
    </source>
</evidence>
<accession>A0A9D1SJV1</accession>
<dbReference type="Pfam" id="PF01926">
    <property type="entry name" value="MMR_HSR1"/>
    <property type="match status" value="1"/>
</dbReference>
<comment type="caution">
    <text evidence="13">The sequence shown here is derived from an EMBL/GenBank/DDBJ whole genome shotgun (WGS) entry which is preliminary data.</text>
</comment>
<evidence type="ECO:0000256" key="11">
    <source>
        <dbReference type="RuleBase" id="RU003313"/>
    </source>
</evidence>
<keyword evidence="5 10" id="KW-0547">Nucleotide-binding</keyword>
<dbReference type="EMBL" id="DVNJ01000019">
    <property type="protein sequence ID" value="HIU62856.1"/>
    <property type="molecule type" value="Genomic_DNA"/>
</dbReference>
<gene>
    <name evidence="10 13" type="primary">mnmE</name>
    <name evidence="10" type="synonym">trmE</name>
    <name evidence="13" type="ORF">IAB07_03705</name>
</gene>
<dbReference type="Gene3D" id="1.20.120.430">
    <property type="entry name" value="tRNA modification GTPase MnmE domain 2"/>
    <property type="match status" value="1"/>
</dbReference>
<comment type="caution">
    <text evidence="10">Lacks conserved residue(s) required for the propagation of feature annotation.</text>
</comment>
<feature type="domain" description="TrmE-type G" evidence="12">
    <location>
        <begin position="216"/>
        <end position="366"/>
    </location>
</feature>
<dbReference type="EC" id="3.6.-.-" evidence="10"/>
<dbReference type="GO" id="GO:0002098">
    <property type="term" value="P:tRNA wobble uridine modification"/>
    <property type="evidence" value="ECO:0007669"/>
    <property type="project" value="TreeGrafter"/>
</dbReference>
<evidence type="ECO:0000256" key="5">
    <source>
        <dbReference type="ARBA" id="ARBA00022741"/>
    </source>
</evidence>
<feature type="binding site" evidence="10">
    <location>
        <position position="247"/>
    </location>
    <ligand>
        <name>K(+)</name>
        <dbReference type="ChEBI" id="CHEBI:29103"/>
    </ligand>
</feature>
<evidence type="ECO:0000313" key="13">
    <source>
        <dbReference type="EMBL" id="HIU62856.1"/>
    </source>
</evidence>
<dbReference type="InterPro" id="IPR027417">
    <property type="entry name" value="P-loop_NTPase"/>
</dbReference>
<feature type="binding site" evidence="10">
    <location>
        <begin position="245"/>
        <end position="251"/>
    </location>
    <ligand>
        <name>GTP</name>
        <dbReference type="ChEBI" id="CHEBI:37565"/>
    </ligand>
</feature>
<feature type="binding site" evidence="10">
    <location>
        <begin position="270"/>
        <end position="273"/>
    </location>
    <ligand>
        <name>GTP</name>
        <dbReference type="ChEBI" id="CHEBI:37565"/>
    </ligand>
</feature>
<dbReference type="NCBIfam" id="TIGR00231">
    <property type="entry name" value="small_GTP"/>
    <property type="match status" value="1"/>
</dbReference>
<evidence type="ECO:0000256" key="6">
    <source>
        <dbReference type="ARBA" id="ARBA00022801"/>
    </source>
</evidence>
<dbReference type="InterPro" id="IPR018948">
    <property type="entry name" value="GTP-bd_TrmE_N"/>
</dbReference>
<dbReference type="Pfam" id="PF10396">
    <property type="entry name" value="TrmE_N"/>
    <property type="match status" value="1"/>
</dbReference>
<dbReference type="NCBIfam" id="TIGR00450">
    <property type="entry name" value="mnmE_trmE_thdF"/>
    <property type="match status" value="1"/>
</dbReference>
<sequence length="443" mass="47150">MDTIAAIATPLGTGAVGIIRLSGEDALEIAARVFSPYKLNSLKDAVPYMMYLGRLDCGGVKDRALAVFFRAPASYTGEDMVELHCHGGAALLGHVLNGLLSLGARIADRGEFTRRAFLNGKMDLSDAEGVIDMINGESAAAVNAGYRLATGGTSAAVRALTAPLLDVIAHMEAALDYPEEMEEESRLAAKPVIDALIEKTRALLLTCRRGSIVKNGITAAIVGETNVGKSSLLNALAGRERAIVTEIAGTTRDSIEESVEWRGVTLRFIDTAGIRESADPVESLGIRRSRNIASSSDIVLLVSDGSRPNNAKKSELLKNIDEKTPVIEVVNKSDIMPKKKSSGFSISAKTGENIDALKDKIVETVLGENIDASGELITSLRHKEALERALTSLISAKENFDAVPAECTLLDLRAAYSAFGEITGDTADEKIIDTIFAKFCLGK</sequence>
<keyword evidence="4 10" id="KW-0479">Metal-binding</keyword>
<feature type="binding site" evidence="10">
    <location>
        <position position="226"/>
    </location>
    <ligand>
        <name>K(+)</name>
        <dbReference type="ChEBI" id="CHEBI:29103"/>
    </ligand>
</feature>
<evidence type="ECO:0000256" key="2">
    <source>
        <dbReference type="ARBA" id="ARBA00022490"/>
    </source>
</evidence>
<comment type="cofactor">
    <cofactor evidence="10">
        <name>K(+)</name>
        <dbReference type="ChEBI" id="CHEBI:29103"/>
    </cofactor>
    <text evidence="10">Binds 1 potassium ion per subunit.</text>
</comment>
<dbReference type="InterPro" id="IPR027266">
    <property type="entry name" value="TrmE/GcvT-like"/>
</dbReference>
<dbReference type="GO" id="GO:0005525">
    <property type="term" value="F:GTP binding"/>
    <property type="evidence" value="ECO:0007669"/>
    <property type="project" value="UniProtKB-UniRule"/>
</dbReference>
<feature type="binding site" evidence="10">
    <location>
        <position position="82"/>
    </location>
    <ligand>
        <name>(6S)-5-formyl-5,6,7,8-tetrahydrofolate</name>
        <dbReference type="ChEBI" id="CHEBI:57457"/>
    </ligand>
</feature>
<keyword evidence="6 10" id="KW-0378">Hydrolase</keyword>
<feature type="binding site" evidence="10">
    <location>
        <position position="230"/>
    </location>
    <ligand>
        <name>Mg(2+)</name>
        <dbReference type="ChEBI" id="CHEBI:18420"/>
    </ligand>
</feature>
<dbReference type="GO" id="GO:0003924">
    <property type="term" value="F:GTPase activity"/>
    <property type="evidence" value="ECO:0007669"/>
    <property type="project" value="UniProtKB-UniRule"/>
</dbReference>
<dbReference type="GO" id="GO:0005829">
    <property type="term" value="C:cytosol"/>
    <property type="evidence" value="ECO:0007669"/>
    <property type="project" value="TreeGrafter"/>
</dbReference>
<dbReference type="GO" id="GO:0030488">
    <property type="term" value="P:tRNA methylation"/>
    <property type="evidence" value="ECO:0007669"/>
    <property type="project" value="TreeGrafter"/>
</dbReference>
<keyword evidence="7 10" id="KW-0460">Magnesium</keyword>
<feature type="binding site" evidence="10">
    <location>
        <position position="20"/>
    </location>
    <ligand>
        <name>(6S)-5-formyl-5,6,7,8-tetrahydrofolate</name>
        <dbReference type="ChEBI" id="CHEBI:57457"/>
    </ligand>
</feature>
<evidence type="ECO:0000259" key="12">
    <source>
        <dbReference type="PROSITE" id="PS51709"/>
    </source>
</evidence>
<dbReference type="AlphaFoldDB" id="A0A9D1SJV1"/>
<reference evidence="13" key="2">
    <citation type="journal article" date="2021" name="PeerJ">
        <title>Extensive microbial diversity within the chicken gut microbiome revealed by metagenomics and culture.</title>
        <authorList>
            <person name="Gilroy R."/>
            <person name="Ravi A."/>
            <person name="Getino M."/>
            <person name="Pursley I."/>
            <person name="Horton D.L."/>
            <person name="Alikhan N.F."/>
            <person name="Baker D."/>
            <person name="Gharbi K."/>
            <person name="Hall N."/>
            <person name="Watson M."/>
            <person name="Adriaenssens E.M."/>
            <person name="Foster-Nyarko E."/>
            <person name="Jarju S."/>
            <person name="Secka A."/>
            <person name="Antonio M."/>
            <person name="Oren A."/>
            <person name="Chaudhuri R.R."/>
            <person name="La Ragione R."/>
            <person name="Hildebrand F."/>
            <person name="Pallen M.J."/>
        </authorList>
    </citation>
    <scope>NUCLEOTIDE SEQUENCE</scope>
    <source>
        <strain evidence="13">9366</strain>
    </source>
</reference>
<dbReference type="InterPro" id="IPR031168">
    <property type="entry name" value="G_TrmE"/>
</dbReference>
<feature type="binding site" evidence="10">
    <location>
        <position position="251"/>
    </location>
    <ligand>
        <name>Mg(2+)</name>
        <dbReference type="ChEBI" id="CHEBI:18420"/>
    </ligand>
</feature>
<keyword evidence="8 10" id="KW-0630">Potassium</keyword>
<comment type="function">
    <text evidence="10">Exhibits a very high intrinsic GTPase hydrolysis rate. Involved in the addition of a carboxymethylaminomethyl (cmnm) group at the wobble position (U34) of certain tRNAs, forming tRNA-cmnm(5)s(2)U34.</text>
</comment>
<dbReference type="GO" id="GO:0046872">
    <property type="term" value="F:metal ion binding"/>
    <property type="evidence" value="ECO:0007669"/>
    <property type="project" value="UniProtKB-KW"/>
</dbReference>
<dbReference type="Proteomes" id="UP000824145">
    <property type="component" value="Unassembled WGS sequence"/>
</dbReference>
<organism evidence="13 14">
    <name type="scientific">Candidatus Caccalectryoclostridium excrementigallinarum</name>
    <dbReference type="NCBI Taxonomy" id="2840710"/>
    <lineage>
        <taxon>Bacteria</taxon>
        <taxon>Bacillati</taxon>
        <taxon>Bacillota</taxon>
        <taxon>Clostridia</taxon>
        <taxon>Christensenellales</taxon>
        <taxon>Christensenellaceae</taxon>
        <taxon>Christensenellaceae incertae sedis</taxon>
        <taxon>Candidatus Caccalectryoclostridium</taxon>
    </lineage>
</organism>
<feature type="binding site" evidence="10">
    <location>
        <position position="121"/>
    </location>
    <ligand>
        <name>(6S)-5-formyl-5,6,7,8-tetrahydrofolate</name>
        <dbReference type="ChEBI" id="CHEBI:57457"/>
    </ligand>
</feature>
<evidence type="ECO:0000256" key="4">
    <source>
        <dbReference type="ARBA" id="ARBA00022723"/>
    </source>
</evidence>
<reference evidence="13" key="1">
    <citation type="submission" date="2020-10" db="EMBL/GenBank/DDBJ databases">
        <authorList>
            <person name="Gilroy R."/>
        </authorList>
    </citation>
    <scope>NUCLEOTIDE SEQUENCE</scope>
    <source>
        <strain evidence="13">9366</strain>
    </source>
</reference>
<dbReference type="PANTHER" id="PTHR42714:SF2">
    <property type="entry name" value="TRNA MODIFICATION GTPASE GTPBP3, MITOCHONDRIAL"/>
    <property type="match status" value="1"/>
</dbReference>
<evidence type="ECO:0000313" key="14">
    <source>
        <dbReference type="Proteomes" id="UP000824145"/>
    </source>
</evidence>
<evidence type="ECO:0000256" key="1">
    <source>
        <dbReference type="ARBA" id="ARBA00011043"/>
    </source>
</evidence>
<dbReference type="FunFam" id="3.40.50.300:FF:001376">
    <property type="entry name" value="tRNA modification GTPase MnmE"/>
    <property type="match status" value="1"/>
</dbReference>
<dbReference type="Gene3D" id="3.30.1360.120">
    <property type="entry name" value="Probable tRNA modification gtpase trme, domain 1"/>
    <property type="match status" value="1"/>
</dbReference>
<feature type="binding site" evidence="10">
    <location>
        <begin position="226"/>
        <end position="231"/>
    </location>
    <ligand>
        <name>GTP</name>
        <dbReference type="ChEBI" id="CHEBI:37565"/>
    </ligand>
</feature>
<evidence type="ECO:0000256" key="8">
    <source>
        <dbReference type="ARBA" id="ARBA00022958"/>
    </source>
</evidence>
<dbReference type="InterPro" id="IPR006073">
    <property type="entry name" value="GTP-bd"/>
</dbReference>
<dbReference type="CDD" id="cd14858">
    <property type="entry name" value="TrmE_N"/>
    <property type="match status" value="1"/>
</dbReference>
<feature type="binding site" evidence="10">
    <location>
        <position position="443"/>
    </location>
    <ligand>
        <name>(6S)-5-formyl-5,6,7,8-tetrahydrofolate</name>
        <dbReference type="ChEBI" id="CHEBI:57457"/>
    </ligand>
</feature>
<evidence type="ECO:0000256" key="10">
    <source>
        <dbReference type="HAMAP-Rule" id="MF_00379"/>
    </source>
</evidence>
<dbReference type="Pfam" id="PF12631">
    <property type="entry name" value="MnmE_helical"/>
    <property type="match status" value="1"/>
</dbReference>
<evidence type="ECO:0000256" key="3">
    <source>
        <dbReference type="ARBA" id="ARBA00022694"/>
    </source>
</evidence>
<dbReference type="PROSITE" id="PS51709">
    <property type="entry name" value="G_TRME"/>
    <property type="match status" value="1"/>
</dbReference>
<keyword evidence="2 10" id="KW-0963">Cytoplasm</keyword>
<dbReference type="InterPro" id="IPR004520">
    <property type="entry name" value="GTPase_MnmE"/>
</dbReference>
<dbReference type="InterPro" id="IPR005225">
    <property type="entry name" value="Small_GTP-bd"/>
</dbReference>
<dbReference type="InterPro" id="IPR025867">
    <property type="entry name" value="MnmE_helical"/>
</dbReference>
<evidence type="ECO:0000256" key="9">
    <source>
        <dbReference type="ARBA" id="ARBA00023134"/>
    </source>
</evidence>
<keyword evidence="9 10" id="KW-0342">GTP-binding</keyword>
<proteinExistence type="inferred from homology"/>
<dbReference type="InterPro" id="IPR027368">
    <property type="entry name" value="MnmE_dom2"/>
</dbReference>
<comment type="similarity">
    <text evidence="1 10 11">Belongs to the TRAFAC class TrmE-Era-EngA-EngB-Septin-like GTPase superfamily. TrmE GTPase family.</text>
</comment>
<dbReference type="Gene3D" id="3.40.50.300">
    <property type="entry name" value="P-loop containing nucleotide triphosphate hydrolases"/>
    <property type="match status" value="1"/>
</dbReference>
<comment type="subunit">
    <text evidence="10">Homodimer. Heterotetramer of two MnmE and two MnmG subunits.</text>
</comment>
<dbReference type="HAMAP" id="MF_00379">
    <property type="entry name" value="GTPase_MnmE"/>
    <property type="match status" value="1"/>
</dbReference>
<name>A0A9D1SJV1_9FIRM</name>
<feature type="binding site" evidence="10">
    <location>
        <position position="245"/>
    </location>
    <ligand>
        <name>K(+)</name>
        <dbReference type="ChEBI" id="CHEBI:29103"/>
    </ligand>
</feature>
<feature type="binding site" evidence="10">
    <location>
        <position position="250"/>
    </location>
    <ligand>
        <name>K(+)</name>
        <dbReference type="ChEBI" id="CHEBI:29103"/>
    </ligand>
</feature>
<keyword evidence="3 10" id="KW-0819">tRNA processing</keyword>
<dbReference type="CDD" id="cd04164">
    <property type="entry name" value="trmE"/>
    <property type="match status" value="1"/>
</dbReference>
<comment type="subcellular location">
    <subcellularLocation>
        <location evidence="10">Cytoplasm</location>
    </subcellularLocation>
</comment>
<dbReference type="SUPFAM" id="SSF52540">
    <property type="entry name" value="P-loop containing nucleoside triphosphate hydrolases"/>
    <property type="match status" value="1"/>
</dbReference>
<protein>
    <recommendedName>
        <fullName evidence="10">tRNA modification GTPase MnmE</fullName>
        <ecNumber evidence="10">3.6.-.-</ecNumber>
    </recommendedName>
</protein>
<dbReference type="PANTHER" id="PTHR42714">
    <property type="entry name" value="TRNA MODIFICATION GTPASE GTPBP3"/>
    <property type="match status" value="1"/>
</dbReference>